<proteinExistence type="predicted"/>
<gene>
    <name evidence="1" type="ORF">RHSP_43015</name>
</gene>
<comment type="caution">
    <text evidence="1">The sequence shown here is derived from an EMBL/GenBank/DDBJ whole genome shotgun (WGS) entry which is preliminary data.</text>
</comment>
<reference evidence="1 2" key="1">
    <citation type="journal article" date="2012" name="BMC Genomics">
        <title>Genomic basis of broad host range and environmental adaptability of Rhizobium tropici CIAT 899 and Rhizobium sp. PRF 81 which are used in inoculants for common bean (Phaseolus vulgaris L.).</title>
        <authorList>
            <person name="Ormeno-Orrillo E."/>
            <person name="Menna P."/>
            <person name="Almeida L.G."/>
            <person name="Ollero F.J."/>
            <person name="Nicolas M.F."/>
            <person name="Pains Rodrigues E."/>
            <person name="Shigueyoshi Nakatani A."/>
            <person name="Silva Batista J.S."/>
            <person name="Oliveira Chueire L.M."/>
            <person name="Souza R.C."/>
            <person name="Ribeiro Vasconcelos A.T."/>
            <person name="Megias M."/>
            <person name="Hungria M."/>
            <person name="Martinez-Romero E."/>
        </authorList>
    </citation>
    <scope>NUCLEOTIDE SEQUENCE [LARGE SCALE GENOMIC DNA]</scope>
    <source>
        <strain evidence="1 2">PRF 81</strain>
    </source>
</reference>
<dbReference type="AlphaFoldDB" id="N6VCF6"/>
<dbReference type="EMBL" id="AQHN01000013">
    <property type="protein sequence ID" value="ENN88712.1"/>
    <property type="molecule type" value="Genomic_DNA"/>
</dbReference>
<name>N6VCF6_9HYPH</name>
<evidence type="ECO:0000313" key="1">
    <source>
        <dbReference type="EMBL" id="ENN88712.1"/>
    </source>
</evidence>
<protein>
    <submittedName>
        <fullName evidence="1">Uncharacterized protein</fullName>
    </submittedName>
</protein>
<sequence>MATEFVPHPIIRETSSPANSLFATDYTHCHSTRLFLHSESVKIHADDNYHQLVHPYTPGKLLVVQVKLFVLMHRDAEHYA</sequence>
<organism evidence="1 2">
    <name type="scientific">Rhizobium freirei PRF 81</name>
    <dbReference type="NCBI Taxonomy" id="363754"/>
    <lineage>
        <taxon>Bacteria</taxon>
        <taxon>Pseudomonadati</taxon>
        <taxon>Pseudomonadota</taxon>
        <taxon>Alphaproteobacteria</taxon>
        <taxon>Hyphomicrobiales</taxon>
        <taxon>Rhizobiaceae</taxon>
        <taxon>Rhizobium/Agrobacterium group</taxon>
        <taxon>Rhizobium</taxon>
    </lineage>
</organism>
<evidence type="ECO:0000313" key="2">
    <source>
        <dbReference type="Proteomes" id="UP000012429"/>
    </source>
</evidence>
<keyword evidence="2" id="KW-1185">Reference proteome</keyword>
<dbReference type="Proteomes" id="UP000012429">
    <property type="component" value="Unassembled WGS sequence"/>
</dbReference>
<accession>N6VCF6</accession>